<gene>
    <name evidence="1" type="ORF">M0R45_000815</name>
</gene>
<comment type="caution">
    <text evidence="1">The sequence shown here is derived from an EMBL/GenBank/DDBJ whole genome shotgun (WGS) entry which is preliminary data.</text>
</comment>
<proteinExistence type="predicted"/>
<name>A0AAW1VMB9_RUBAR</name>
<protein>
    <submittedName>
        <fullName evidence="1">Uncharacterized protein</fullName>
    </submittedName>
</protein>
<keyword evidence="2" id="KW-1185">Reference proteome</keyword>
<evidence type="ECO:0000313" key="2">
    <source>
        <dbReference type="Proteomes" id="UP001457282"/>
    </source>
</evidence>
<reference evidence="1 2" key="1">
    <citation type="journal article" date="2023" name="G3 (Bethesda)">
        <title>A chromosome-length genome assembly and annotation of blackberry (Rubus argutus, cv. 'Hillquist').</title>
        <authorList>
            <person name="Bruna T."/>
            <person name="Aryal R."/>
            <person name="Dudchenko O."/>
            <person name="Sargent D.J."/>
            <person name="Mead D."/>
            <person name="Buti M."/>
            <person name="Cavallini A."/>
            <person name="Hytonen T."/>
            <person name="Andres J."/>
            <person name="Pham M."/>
            <person name="Weisz D."/>
            <person name="Mascagni F."/>
            <person name="Usai G."/>
            <person name="Natali L."/>
            <person name="Bassil N."/>
            <person name="Fernandez G.E."/>
            <person name="Lomsadze A."/>
            <person name="Armour M."/>
            <person name="Olukolu B."/>
            <person name="Poorten T."/>
            <person name="Britton C."/>
            <person name="Davik J."/>
            <person name="Ashrafi H."/>
            <person name="Aiden E.L."/>
            <person name="Borodovsky M."/>
            <person name="Worthington M."/>
        </authorList>
    </citation>
    <scope>NUCLEOTIDE SEQUENCE [LARGE SCALE GENOMIC DNA]</scope>
    <source>
        <strain evidence="1">PI 553951</strain>
    </source>
</reference>
<dbReference type="Proteomes" id="UP001457282">
    <property type="component" value="Unassembled WGS sequence"/>
</dbReference>
<evidence type="ECO:0000313" key="1">
    <source>
        <dbReference type="EMBL" id="KAK9904381.1"/>
    </source>
</evidence>
<sequence length="76" mass="8454">MVASAEQEHPNKAIGWAARDTSGVLPLSISQEGKPVRKMWPLKCCTVVYVILTSTWSRMNGVLLPTLWFLGTRLLV</sequence>
<accession>A0AAW1VMB9</accession>
<organism evidence="1 2">
    <name type="scientific">Rubus argutus</name>
    <name type="common">Southern blackberry</name>
    <dbReference type="NCBI Taxonomy" id="59490"/>
    <lineage>
        <taxon>Eukaryota</taxon>
        <taxon>Viridiplantae</taxon>
        <taxon>Streptophyta</taxon>
        <taxon>Embryophyta</taxon>
        <taxon>Tracheophyta</taxon>
        <taxon>Spermatophyta</taxon>
        <taxon>Magnoliopsida</taxon>
        <taxon>eudicotyledons</taxon>
        <taxon>Gunneridae</taxon>
        <taxon>Pentapetalae</taxon>
        <taxon>rosids</taxon>
        <taxon>fabids</taxon>
        <taxon>Rosales</taxon>
        <taxon>Rosaceae</taxon>
        <taxon>Rosoideae</taxon>
        <taxon>Rosoideae incertae sedis</taxon>
        <taxon>Rubus</taxon>
    </lineage>
</organism>
<dbReference type="AlphaFoldDB" id="A0AAW1VMB9"/>
<dbReference type="EMBL" id="JBEDUW010000201">
    <property type="protein sequence ID" value="KAK9904381.1"/>
    <property type="molecule type" value="Genomic_DNA"/>
</dbReference>